<proteinExistence type="predicted"/>
<evidence type="ECO:0000313" key="2">
    <source>
        <dbReference type="Proteomes" id="UP000487757"/>
    </source>
</evidence>
<dbReference type="RefSeq" id="WP_154279238.1">
    <property type="nucleotide sequence ID" value="NZ_JBHUJQ010000001.1"/>
</dbReference>
<dbReference type="InterPro" id="IPR025352">
    <property type="entry name" value="DUF4256"/>
</dbReference>
<dbReference type="Proteomes" id="UP000487757">
    <property type="component" value="Unassembled WGS sequence"/>
</dbReference>
<gene>
    <name evidence="1" type="ORF">GJU39_03170</name>
</gene>
<reference evidence="1 2" key="1">
    <citation type="submission" date="2019-11" db="EMBL/GenBank/DDBJ databases">
        <title>Pedobacter petrophilus genome.</title>
        <authorList>
            <person name="Feldbauer M.J."/>
            <person name="Newman J.D."/>
        </authorList>
    </citation>
    <scope>NUCLEOTIDE SEQUENCE [LARGE SCALE GENOMIC DNA]</scope>
    <source>
        <strain evidence="1 2">LMG 29686</strain>
    </source>
</reference>
<protein>
    <submittedName>
        <fullName evidence="1">DUF4256 family protein</fullName>
    </submittedName>
</protein>
<dbReference type="Pfam" id="PF14066">
    <property type="entry name" value="DUF4256"/>
    <property type="match status" value="1"/>
</dbReference>
<keyword evidence="2" id="KW-1185">Reference proteome</keyword>
<dbReference type="OrthoDB" id="8442276at2"/>
<organism evidence="1 2">
    <name type="scientific">Pedobacter petrophilus</name>
    <dbReference type="NCBI Taxonomy" id="1908241"/>
    <lineage>
        <taxon>Bacteria</taxon>
        <taxon>Pseudomonadati</taxon>
        <taxon>Bacteroidota</taxon>
        <taxon>Sphingobacteriia</taxon>
        <taxon>Sphingobacteriales</taxon>
        <taxon>Sphingobacteriaceae</taxon>
        <taxon>Pedobacter</taxon>
    </lineage>
</organism>
<name>A0A7K0FU23_9SPHI</name>
<dbReference type="AlphaFoldDB" id="A0A7K0FU23"/>
<dbReference type="EMBL" id="WKKH01000003">
    <property type="protein sequence ID" value="MRX75078.1"/>
    <property type="molecule type" value="Genomic_DNA"/>
</dbReference>
<sequence length="187" mass="21438">MSINGELSAERTEELINLLKSRFDKNMKRHQALKWPDVETRLRANQHKLWSLNEMEETGGEPDVVSLNKETGEYQFIDCSAESPKGRRSLCYDREALDARKDNKPVNSVIDLAAEIGIELLTEEQYRDLQQLGKFDEKTSSWIKTPDNIKALGGALFADFRYDTVFVYHNGAQSYYAARAFRGLLNI</sequence>
<accession>A0A7K0FU23</accession>
<comment type="caution">
    <text evidence="1">The sequence shown here is derived from an EMBL/GenBank/DDBJ whole genome shotgun (WGS) entry which is preliminary data.</text>
</comment>
<evidence type="ECO:0000313" key="1">
    <source>
        <dbReference type="EMBL" id="MRX75078.1"/>
    </source>
</evidence>